<dbReference type="PROSITE" id="PS00584">
    <property type="entry name" value="PFKB_KINASES_2"/>
    <property type="match status" value="1"/>
</dbReference>
<accession>A0ABP9JGL9</accession>
<feature type="domain" description="Carbohydrate kinase PfkB" evidence="6">
    <location>
        <begin position="11"/>
        <end position="118"/>
    </location>
</feature>
<feature type="domain" description="Carbohydrate kinase PfkB" evidence="6">
    <location>
        <begin position="190"/>
        <end position="281"/>
    </location>
</feature>
<dbReference type="InterPro" id="IPR029056">
    <property type="entry name" value="Ribokinase-like"/>
</dbReference>
<organism evidence="7 8">
    <name type="scientific">Terrabacter aeriphilus</name>
    <dbReference type="NCBI Taxonomy" id="515662"/>
    <lineage>
        <taxon>Bacteria</taxon>
        <taxon>Bacillati</taxon>
        <taxon>Actinomycetota</taxon>
        <taxon>Actinomycetes</taxon>
        <taxon>Micrococcales</taxon>
        <taxon>Intrasporangiaceae</taxon>
        <taxon>Terrabacter</taxon>
    </lineage>
</organism>
<evidence type="ECO:0000313" key="7">
    <source>
        <dbReference type="EMBL" id="GAA5029356.1"/>
    </source>
</evidence>
<dbReference type="RefSeq" id="WP_345507889.1">
    <property type="nucleotide sequence ID" value="NZ_BAABIW010000016.1"/>
</dbReference>
<dbReference type="Proteomes" id="UP001500427">
    <property type="component" value="Unassembled WGS sequence"/>
</dbReference>
<evidence type="ECO:0000256" key="2">
    <source>
        <dbReference type="ARBA" id="ARBA00022679"/>
    </source>
</evidence>
<dbReference type="GO" id="GO:0016301">
    <property type="term" value="F:kinase activity"/>
    <property type="evidence" value="ECO:0007669"/>
    <property type="project" value="UniProtKB-KW"/>
</dbReference>
<keyword evidence="8" id="KW-1185">Reference proteome</keyword>
<keyword evidence="3 4" id="KW-0418">Kinase</keyword>
<dbReference type="Pfam" id="PF00294">
    <property type="entry name" value="PfkB"/>
    <property type="match status" value="2"/>
</dbReference>
<dbReference type="Gene3D" id="3.40.1190.20">
    <property type="match status" value="1"/>
</dbReference>
<evidence type="ECO:0000256" key="1">
    <source>
        <dbReference type="ARBA" id="ARBA00010688"/>
    </source>
</evidence>
<comment type="similarity">
    <text evidence="1 4">Belongs to the carbohydrate kinase PfkB family.</text>
</comment>
<dbReference type="InterPro" id="IPR002173">
    <property type="entry name" value="Carboh/pur_kinase_PfkB_CS"/>
</dbReference>
<reference evidence="8" key="1">
    <citation type="journal article" date="2019" name="Int. J. Syst. Evol. Microbiol.">
        <title>The Global Catalogue of Microorganisms (GCM) 10K type strain sequencing project: providing services to taxonomists for standard genome sequencing and annotation.</title>
        <authorList>
            <consortium name="The Broad Institute Genomics Platform"/>
            <consortium name="The Broad Institute Genome Sequencing Center for Infectious Disease"/>
            <person name="Wu L."/>
            <person name="Ma J."/>
        </authorList>
    </citation>
    <scope>NUCLEOTIDE SEQUENCE [LARGE SCALE GENOMIC DNA]</scope>
    <source>
        <strain evidence="8">JCM 17687</strain>
    </source>
</reference>
<evidence type="ECO:0000256" key="5">
    <source>
        <dbReference type="SAM" id="MobiDB-lite"/>
    </source>
</evidence>
<dbReference type="InterPro" id="IPR002139">
    <property type="entry name" value="Ribo/fructo_kinase"/>
</dbReference>
<name>A0ABP9JGL9_9MICO</name>
<evidence type="ECO:0000256" key="4">
    <source>
        <dbReference type="RuleBase" id="RU003704"/>
    </source>
</evidence>
<dbReference type="PANTHER" id="PTHR42774:SF3">
    <property type="entry name" value="KETOHEXOKINASE"/>
    <property type="match status" value="1"/>
</dbReference>
<proteinExistence type="inferred from homology"/>
<dbReference type="PRINTS" id="PR00990">
    <property type="entry name" value="RIBOKINASE"/>
</dbReference>
<dbReference type="InterPro" id="IPR011611">
    <property type="entry name" value="PfkB_dom"/>
</dbReference>
<protein>
    <submittedName>
        <fullName evidence="7">Sugar kinase</fullName>
    </submittedName>
</protein>
<dbReference type="SUPFAM" id="SSF53613">
    <property type="entry name" value="Ribokinase-like"/>
    <property type="match status" value="1"/>
</dbReference>
<evidence type="ECO:0000256" key="3">
    <source>
        <dbReference type="ARBA" id="ARBA00022777"/>
    </source>
</evidence>
<evidence type="ECO:0000259" key="6">
    <source>
        <dbReference type="Pfam" id="PF00294"/>
    </source>
</evidence>
<evidence type="ECO:0000313" key="8">
    <source>
        <dbReference type="Proteomes" id="UP001500427"/>
    </source>
</evidence>
<sequence>MAPARDDLAAVFVGVATLDAIALVARYPGADERVLADAVVYAGGGPAATSAVAAARLGVPCAFVGAVGDDANGHAIVAGLEAEGVDVSGVTLLPGETSAASVVVVDRGRGTRAISNRPAPRVEVAAGAGLIAAAPVVHVDHAGWAPVHASGLVRAGQLLSVDAGNDIPNFDTRSAGLYVPTVEALQRLHGGLEVDELLARAVADGAGTVVATAGPRGSWALTAQGERTHAPAHRVDVLSTLGAGDVFHGALVAAVVDGLPLHDQLTVANLTAALSCRGLDGRSAIPRATSASALLATSSHPTRAPMPTSTRSV</sequence>
<keyword evidence="2 4" id="KW-0808">Transferase</keyword>
<dbReference type="InterPro" id="IPR052562">
    <property type="entry name" value="Ketohexokinase-related"/>
</dbReference>
<gene>
    <name evidence="7" type="ORF">GCM10023258_25750</name>
</gene>
<dbReference type="PANTHER" id="PTHR42774">
    <property type="entry name" value="PHOSPHOTRANSFERASE SYSTEM TRANSPORT PROTEIN"/>
    <property type="match status" value="1"/>
</dbReference>
<dbReference type="EMBL" id="BAABIW010000016">
    <property type="protein sequence ID" value="GAA5029356.1"/>
    <property type="molecule type" value="Genomic_DNA"/>
</dbReference>
<comment type="caution">
    <text evidence="7">The sequence shown here is derived from an EMBL/GenBank/DDBJ whole genome shotgun (WGS) entry which is preliminary data.</text>
</comment>
<feature type="region of interest" description="Disordered" evidence="5">
    <location>
        <begin position="292"/>
        <end position="313"/>
    </location>
</feature>